<evidence type="ECO:0000313" key="1">
    <source>
        <dbReference type="EMBL" id="ERI76155.1"/>
    </source>
</evidence>
<organism evidence="1 2">
    <name type="scientific">[Clostridium] symbiosum ATCC 14940</name>
    <dbReference type="NCBI Taxonomy" id="411472"/>
    <lineage>
        <taxon>Bacteria</taxon>
        <taxon>Bacillati</taxon>
        <taxon>Bacillota</taxon>
        <taxon>Clostridia</taxon>
        <taxon>Lachnospirales</taxon>
        <taxon>Lachnospiraceae</taxon>
        <taxon>Otoolea</taxon>
    </lineage>
</organism>
<name>A0ABC9TWN8_CLOSY</name>
<dbReference type="EMBL" id="AWSU01000216">
    <property type="protein sequence ID" value="ERI76155.1"/>
    <property type="molecule type" value="Genomic_DNA"/>
</dbReference>
<accession>A0ABC9TWN8</accession>
<gene>
    <name evidence="1" type="ORF">CLOSYM_02761</name>
</gene>
<evidence type="ECO:0000313" key="2">
    <source>
        <dbReference type="Proteomes" id="UP000016491"/>
    </source>
</evidence>
<sequence>MFKSACLRCPPFSGSLSDKAAKLLFSHKSGWKYRPLTPFFLQKPHNHYYV</sequence>
<proteinExistence type="predicted"/>
<reference evidence="1 2" key="1">
    <citation type="submission" date="2013-07" db="EMBL/GenBank/DDBJ databases">
        <authorList>
            <person name="Weinstock G."/>
            <person name="Sodergren E."/>
            <person name="Wylie T."/>
            <person name="Fulton L."/>
            <person name="Fulton R."/>
            <person name="Fronick C."/>
            <person name="O'Laughlin M."/>
            <person name="Godfrey J."/>
            <person name="Miner T."/>
            <person name="Herter B."/>
            <person name="Appelbaum E."/>
            <person name="Cordes M."/>
            <person name="Lek S."/>
            <person name="Wollam A."/>
            <person name="Pepin K.H."/>
            <person name="Palsikar V.B."/>
            <person name="Mitreva M."/>
            <person name="Wilson R.K."/>
        </authorList>
    </citation>
    <scope>NUCLEOTIDE SEQUENCE [LARGE SCALE GENOMIC DNA]</scope>
    <source>
        <strain evidence="1 2">ATCC 14940</strain>
    </source>
</reference>
<feature type="non-terminal residue" evidence="1">
    <location>
        <position position="50"/>
    </location>
</feature>
<comment type="caution">
    <text evidence="1">The sequence shown here is derived from an EMBL/GenBank/DDBJ whole genome shotgun (WGS) entry which is preliminary data.</text>
</comment>
<dbReference type="AlphaFoldDB" id="A0ABC9TWN8"/>
<dbReference type="Proteomes" id="UP000016491">
    <property type="component" value="Unassembled WGS sequence"/>
</dbReference>
<protein>
    <submittedName>
        <fullName evidence="1">Uncharacterized protein</fullName>
    </submittedName>
</protein>